<feature type="domain" description="POTRA" evidence="9">
    <location>
        <begin position="331"/>
        <end position="418"/>
    </location>
</feature>
<proteinExistence type="inferred from homology"/>
<feature type="domain" description="POTRA" evidence="9">
    <location>
        <begin position="179"/>
        <end position="250"/>
    </location>
</feature>
<evidence type="ECO:0000313" key="11">
    <source>
        <dbReference type="Proteomes" id="UP000287853"/>
    </source>
</evidence>
<dbReference type="InterPro" id="IPR000184">
    <property type="entry name" value="Bac_surfAg_D15"/>
</dbReference>
<organism evidence="10 11">
    <name type="scientific">Candidatus Electrothrix aarhusensis</name>
    <dbReference type="NCBI Taxonomy" id="1859131"/>
    <lineage>
        <taxon>Bacteria</taxon>
        <taxon>Pseudomonadati</taxon>
        <taxon>Thermodesulfobacteriota</taxon>
        <taxon>Desulfobulbia</taxon>
        <taxon>Desulfobulbales</taxon>
        <taxon>Desulfobulbaceae</taxon>
        <taxon>Candidatus Electrothrix</taxon>
    </lineage>
</organism>
<keyword evidence="5" id="KW-0677">Repeat</keyword>
<keyword evidence="2" id="KW-1134">Transmembrane beta strand</keyword>
<accession>A0A444IVT8</accession>
<reference evidence="10 11" key="1">
    <citation type="submission" date="2017-01" db="EMBL/GenBank/DDBJ databases">
        <title>The cable genome- insights into the physiology and evolution of filamentous bacteria capable of sulfide oxidation via long distance electron transfer.</title>
        <authorList>
            <person name="Schreiber L."/>
            <person name="Bjerg J.T."/>
            <person name="Boggild A."/>
            <person name="Van De Vossenberg J."/>
            <person name="Meysman F."/>
            <person name="Nielsen L.P."/>
            <person name="Schramm A."/>
            <person name="Kjeldsen K.U."/>
        </authorList>
    </citation>
    <scope>NUCLEOTIDE SEQUENCE [LARGE SCALE GENOMIC DNA]</scope>
    <source>
        <strain evidence="10">MCF</strain>
    </source>
</reference>
<comment type="caution">
    <text evidence="10">The sequence shown here is derived from an EMBL/GenBank/DDBJ whole genome shotgun (WGS) entry which is preliminary data.</text>
</comment>
<keyword evidence="7" id="KW-0998">Cell outer membrane</keyword>
<evidence type="ECO:0000313" key="10">
    <source>
        <dbReference type="EMBL" id="RWX44800.1"/>
    </source>
</evidence>
<dbReference type="Pfam" id="PF07244">
    <property type="entry name" value="POTRA"/>
    <property type="match status" value="5"/>
</dbReference>
<evidence type="ECO:0000256" key="5">
    <source>
        <dbReference type="ARBA" id="ARBA00022737"/>
    </source>
</evidence>
<evidence type="ECO:0000256" key="1">
    <source>
        <dbReference type="ARBA" id="ARBA00004370"/>
    </source>
</evidence>
<dbReference type="GO" id="GO:0071709">
    <property type="term" value="P:membrane assembly"/>
    <property type="evidence" value="ECO:0007669"/>
    <property type="project" value="InterPro"/>
</dbReference>
<keyword evidence="3" id="KW-0812">Transmembrane</keyword>
<sequence>MSHPSQAQCTVKPIIPLSRFFAALQLSLLSLLSLFVFFAAAGTALAIEQNTIFLPLKINAEHSETVAQRVDIAFEGALSDKDIVMLSRLEAEQLVDYNGPWPPTTATLTKVAESAGLDYVAVGSLTMLGEHISVDMQVIDLLKPETPYSSFREGTALSEVHSVLKSSLVDVLSYTNRNFIIGTITPEGNKRIDSGAIRRKISAKPGDTYSPDTLRKDLKQIFSMGYFDNVEIEVNDSPEGKAVIFRVQEKPLIKTITFTGLNKVEEEDVRDAANIKLNTILNPSKLNDAVKRINGLYRSKGYYAARSKFALEDPDENSVEVKFIVNEGDKMSISGIRFVGNEAFTDEELKNEIQTSTWNWYSSWITEAGTLKLDVLEQDAARLGAFYNNQGFIEAKIGEPEVEEAEDDLYIAFTIQEGPRYQVGTVEVQGELIEDRDKMIGLLQIRKEKFLNRKIMRDDVMKLTDLYAEHGYAFANIRPQVDKSETGKRVNITFKIEQGDLVNFNRVKIKGNTRTRDNVIRRDLEVEEGGVYDSKAIRTSTNRLQRLGYFEDVSVIPQETMNNDQMDIMVAVKEKPTGQFSIGAGYSSSDKVMFMGEISEDNFLGLGTRLAFAANLSAVSNKFNLSYTDPRIFDSKVSAGIDAFNWEREYTDYTKGSTGGGLRLGHQFVDKWRIYYGYTWTDTELSDISEDASDYILESAKINITSAVRLSLVRDTRDRRFNASSGSKHSLSIKYAGGPLGGEAAYTKLEGFTSWFFPMPLDLVFHTKLAAGQAFENEDGKLPVYDNFYLGGMNSIRGFKSSSVSPIDPNNDEKYGGDKMWFSNIEVFFPLLTDAGIRGVAFIDFGNVYDQDDDWDFGNIKKSTGLGVNWLSPMGPLRLIWGYNLDTQEGDEDAQWDFAMGGSF</sequence>
<dbReference type="PROSITE" id="PS51779">
    <property type="entry name" value="POTRA"/>
    <property type="match status" value="5"/>
</dbReference>
<dbReference type="InterPro" id="IPR023707">
    <property type="entry name" value="OM_assembly_BamA"/>
</dbReference>
<evidence type="ECO:0000256" key="8">
    <source>
        <dbReference type="NCBIfam" id="TIGR03303"/>
    </source>
</evidence>
<feature type="domain" description="POTRA" evidence="9">
    <location>
        <begin position="502"/>
        <end position="575"/>
    </location>
</feature>
<evidence type="ECO:0000256" key="4">
    <source>
        <dbReference type="ARBA" id="ARBA00022729"/>
    </source>
</evidence>
<dbReference type="EMBL" id="MTKO01000088">
    <property type="protein sequence ID" value="RWX44800.1"/>
    <property type="molecule type" value="Genomic_DNA"/>
</dbReference>
<keyword evidence="4" id="KW-0732">Signal</keyword>
<keyword evidence="6" id="KW-0472">Membrane</keyword>
<dbReference type="PIRSF" id="PIRSF006076">
    <property type="entry name" value="OM_assembly_OMP85"/>
    <property type="match status" value="1"/>
</dbReference>
<dbReference type="Pfam" id="PF01103">
    <property type="entry name" value="Omp85"/>
    <property type="match status" value="1"/>
</dbReference>
<name>A0A444IVT8_9BACT</name>
<dbReference type="Proteomes" id="UP000287853">
    <property type="component" value="Unassembled WGS sequence"/>
</dbReference>
<dbReference type="HAMAP" id="MF_01430">
    <property type="entry name" value="OM_assembly_BamA"/>
    <property type="match status" value="1"/>
</dbReference>
<evidence type="ECO:0000256" key="2">
    <source>
        <dbReference type="ARBA" id="ARBA00022452"/>
    </source>
</evidence>
<dbReference type="Gene3D" id="3.10.20.310">
    <property type="entry name" value="membrane protein fhac"/>
    <property type="match status" value="5"/>
</dbReference>
<evidence type="ECO:0000256" key="6">
    <source>
        <dbReference type="ARBA" id="ARBA00023136"/>
    </source>
</evidence>
<dbReference type="GO" id="GO:0009279">
    <property type="term" value="C:cell outer membrane"/>
    <property type="evidence" value="ECO:0007669"/>
    <property type="project" value="UniProtKB-UniRule"/>
</dbReference>
<dbReference type="InterPro" id="IPR039910">
    <property type="entry name" value="D15-like"/>
</dbReference>
<comment type="subcellular location">
    <subcellularLocation>
        <location evidence="1">Membrane</location>
    </subcellularLocation>
</comment>
<dbReference type="InterPro" id="IPR034746">
    <property type="entry name" value="POTRA"/>
</dbReference>
<protein>
    <recommendedName>
        <fullName evidence="8">Outer membrane protein assembly factor BamA</fullName>
    </recommendedName>
</protein>
<dbReference type="NCBIfam" id="TIGR03303">
    <property type="entry name" value="OM_YaeT"/>
    <property type="match status" value="1"/>
</dbReference>
<dbReference type="InterPro" id="IPR010827">
    <property type="entry name" value="BamA/TamA_POTRA"/>
</dbReference>
<dbReference type="Gene3D" id="2.40.160.50">
    <property type="entry name" value="membrane protein fhac: a member of the omp85/tpsb transporter family"/>
    <property type="match status" value="1"/>
</dbReference>
<dbReference type="AlphaFoldDB" id="A0A444IVT8"/>
<evidence type="ECO:0000256" key="3">
    <source>
        <dbReference type="ARBA" id="ARBA00022692"/>
    </source>
</evidence>
<gene>
    <name evidence="10" type="ORF">H206_01324</name>
</gene>
<feature type="domain" description="POTRA" evidence="9">
    <location>
        <begin position="421"/>
        <end position="499"/>
    </location>
</feature>
<keyword evidence="11" id="KW-1185">Reference proteome</keyword>
<dbReference type="PANTHER" id="PTHR12815:SF23">
    <property type="entry name" value="OUTER MEMBRANE PROTEIN ASSEMBLY FACTOR BAMA"/>
    <property type="match status" value="1"/>
</dbReference>
<feature type="domain" description="POTRA" evidence="9">
    <location>
        <begin position="251"/>
        <end position="328"/>
    </location>
</feature>
<evidence type="ECO:0000256" key="7">
    <source>
        <dbReference type="ARBA" id="ARBA00023237"/>
    </source>
</evidence>
<dbReference type="PANTHER" id="PTHR12815">
    <property type="entry name" value="SORTING AND ASSEMBLY MACHINERY SAMM50 PROTEIN FAMILY MEMBER"/>
    <property type="match status" value="1"/>
</dbReference>
<evidence type="ECO:0000259" key="9">
    <source>
        <dbReference type="PROSITE" id="PS51779"/>
    </source>
</evidence>